<feature type="domain" description="Carrier" evidence="2">
    <location>
        <begin position="3"/>
        <end position="79"/>
    </location>
</feature>
<accession>A0ABT0IF68</accession>
<dbReference type="Gene3D" id="1.10.1200.10">
    <property type="entry name" value="ACP-like"/>
    <property type="match status" value="1"/>
</dbReference>
<evidence type="ECO:0000259" key="2">
    <source>
        <dbReference type="PROSITE" id="PS50075"/>
    </source>
</evidence>
<dbReference type="SUPFAM" id="SSF47336">
    <property type="entry name" value="ACP-like"/>
    <property type="match status" value="1"/>
</dbReference>
<name>A0ABT0IF68_9ACTN</name>
<dbReference type="RefSeq" id="WP_248635785.1">
    <property type="nucleotide sequence ID" value="NZ_JALPTH010000022.1"/>
</dbReference>
<dbReference type="EMBL" id="JALPTH010000022">
    <property type="protein sequence ID" value="MCK8679970.1"/>
    <property type="molecule type" value="Genomic_DNA"/>
</dbReference>
<protein>
    <submittedName>
        <fullName evidence="3">Phosphopantetheine-binding protein</fullName>
    </submittedName>
</protein>
<gene>
    <name evidence="3" type="ORF">M1O15_21745</name>
</gene>
<dbReference type="Proteomes" id="UP001522868">
    <property type="component" value="Unassembled WGS sequence"/>
</dbReference>
<dbReference type="Pfam" id="PF00550">
    <property type="entry name" value="PP-binding"/>
    <property type="match status" value="1"/>
</dbReference>
<reference evidence="3 4" key="1">
    <citation type="submission" date="2022-04" db="EMBL/GenBank/DDBJ databases">
        <title>Streptomyces sp. nov. LCR6-01 isolated from Lichen of Dirinaria sp.</title>
        <authorList>
            <person name="Kanchanasin P."/>
            <person name="Tanasupawat S."/>
            <person name="Phongsopitanun W."/>
        </authorList>
    </citation>
    <scope>NUCLEOTIDE SEQUENCE [LARGE SCALE GENOMIC DNA]</scope>
    <source>
        <strain evidence="3 4">LCR6-01</strain>
    </source>
</reference>
<evidence type="ECO:0000313" key="4">
    <source>
        <dbReference type="Proteomes" id="UP001522868"/>
    </source>
</evidence>
<proteinExistence type="predicted"/>
<keyword evidence="4" id="KW-1185">Reference proteome</keyword>
<dbReference type="InterPro" id="IPR009081">
    <property type="entry name" value="PP-bd_ACP"/>
</dbReference>
<sequence length="90" mass="9450">MDKSPNPTEQDLRETLAPLLGTDPAEITPDANLVVLGLSSLELMRLVSGWRRAGVPAQFDALVADPTLNGWLAHFAALAEPSAADSGAAR</sequence>
<dbReference type="InterPro" id="IPR036736">
    <property type="entry name" value="ACP-like_sf"/>
</dbReference>
<dbReference type="PROSITE" id="PS50075">
    <property type="entry name" value="CARRIER"/>
    <property type="match status" value="1"/>
</dbReference>
<feature type="region of interest" description="Disordered" evidence="1">
    <location>
        <begin position="1"/>
        <end position="23"/>
    </location>
</feature>
<evidence type="ECO:0000256" key="1">
    <source>
        <dbReference type="SAM" id="MobiDB-lite"/>
    </source>
</evidence>
<comment type="caution">
    <text evidence="3">The sequence shown here is derived from an EMBL/GenBank/DDBJ whole genome shotgun (WGS) entry which is preliminary data.</text>
</comment>
<organism evidence="3 4">
    <name type="scientific">Streptomyces lichenis</name>
    <dbReference type="NCBI Taxonomy" id="2306967"/>
    <lineage>
        <taxon>Bacteria</taxon>
        <taxon>Bacillati</taxon>
        <taxon>Actinomycetota</taxon>
        <taxon>Actinomycetes</taxon>
        <taxon>Kitasatosporales</taxon>
        <taxon>Streptomycetaceae</taxon>
        <taxon>Streptomyces</taxon>
    </lineage>
</organism>
<evidence type="ECO:0000313" key="3">
    <source>
        <dbReference type="EMBL" id="MCK8679970.1"/>
    </source>
</evidence>